<dbReference type="OrthoDB" id="628330at2"/>
<proteinExistence type="predicted"/>
<protein>
    <submittedName>
        <fullName evidence="1">DUF5007 domain-containing protein</fullName>
    </submittedName>
</protein>
<name>A0A3E1YFU2_9BACT</name>
<gene>
    <name evidence="1" type="ORF">DVR12_00305</name>
</gene>
<sequence length="329" mass="36539">MSSTYNWKKILGITALAGVILGGCKKLDEGFLSEGLYVPDAPLTVQRGLAFQKTEAILLDGSTRPITFELLDIRRADNKKHADEFFKEYPVYVYTAAIDPAIDTTIEQVNKKRALQKLKPFTFLSSGQWVFNAATDSLPLDVTYEYDIKVTNVAGTKIYKNIATLTTVDPPLVTEQTTGCNFFPDDGSATVGMGSMSMSVTRIKESGATVILKITDKDGKPFNPKTGEIIKRGDRPTFESYARFHPVEYTDTTMVCNFEIAPFPIAKYSAGGTNFNYLIYYRIPSDFATVDKSLTTKIGSVNPLFAFRLMKAGTYLVEIRLPKTTRVIK</sequence>
<reference evidence="1 2" key="1">
    <citation type="submission" date="2018-07" db="EMBL/GenBank/DDBJ databases">
        <title>Chitinophaga K2CV101002-2 sp. nov., isolated from a monsoon evergreen broad-leaved forest soil.</title>
        <authorList>
            <person name="Lv Y."/>
        </authorList>
    </citation>
    <scope>NUCLEOTIDE SEQUENCE [LARGE SCALE GENOMIC DNA]</scope>
    <source>
        <strain evidence="1 2">GDMCC 1.1288</strain>
    </source>
</reference>
<dbReference type="AlphaFoldDB" id="A0A3E1YFU2"/>
<evidence type="ECO:0000313" key="1">
    <source>
        <dbReference type="EMBL" id="RFS26268.1"/>
    </source>
</evidence>
<dbReference type="Proteomes" id="UP000260644">
    <property type="component" value="Unassembled WGS sequence"/>
</dbReference>
<organism evidence="1 2">
    <name type="scientific">Chitinophaga silvatica</name>
    <dbReference type="NCBI Taxonomy" id="2282649"/>
    <lineage>
        <taxon>Bacteria</taxon>
        <taxon>Pseudomonadati</taxon>
        <taxon>Bacteroidota</taxon>
        <taxon>Chitinophagia</taxon>
        <taxon>Chitinophagales</taxon>
        <taxon>Chitinophagaceae</taxon>
        <taxon>Chitinophaga</taxon>
    </lineage>
</organism>
<evidence type="ECO:0000313" key="2">
    <source>
        <dbReference type="Proteomes" id="UP000260644"/>
    </source>
</evidence>
<comment type="caution">
    <text evidence="1">The sequence shown here is derived from an EMBL/GenBank/DDBJ whole genome shotgun (WGS) entry which is preliminary data.</text>
</comment>
<keyword evidence="2" id="KW-1185">Reference proteome</keyword>
<accession>A0A3E1YFU2</accession>
<dbReference type="RefSeq" id="WP_116973460.1">
    <property type="nucleotide sequence ID" value="NZ_QPMM01000001.1"/>
</dbReference>
<dbReference type="EMBL" id="QPMM01000001">
    <property type="protein sequence ID" value="RFS26268.1"/>
    <property type="molecule type" value="Genomic_DNA"/>
</dbReference>